<evidence type="ECO:0000256" key="8">
    <source>
        <dbReference type="ARBA" id="ARBA00022840"/>
    </source>
</evidence>
<dbReference type="InterPro" id="IPR011545">
    <property type="entry name" value="DEAD/DEAH_box_helicase_dom"/>
</dbReference>
<dbReference type="InterPro" id="IPR054712">
    <property type="entry name" value="Cas3-like_dom"/>
</dbReference>
<dbReference type="NCBIfam" id="TIGR01596">
    <property type="entry name" value="cas3_HD"/>
    <property type="match status" value="1"/>
</dbReference>
<feature type="domain" description="Helicase C-terminal" evidence="11">
    <location>
        <begin position="506"/>
        <end position="660"/>
    </location>
</feature>
<keyword evidence="3" id="KW-0540">Nuclease</keyword>
<dbReference type="Gene3D" id="3.40.50.300">
    <property type="entry name" value="P-loop containing nucleotide triphosphate hydrolases"/>
    <property type="match status" value="2"/>
</dbReference>
<dbReference type="STRING" id="645991.Sgly_0901"/>
<evidence type="ECO:0000313" key="13">
    <source>
        <dbReference type="EMBL" id="ADY55246.1"/>
    </source>
</evidence>
<keyword evidence="8" id="KW-0067">ATP-binding</keyword>
<keyword evidence="14" id="KW-1185">Reference proteome</keyword>
<keyword evidence="5" id="KW-0547">Nucleotide-binding</keyword>
<evidence type="ECO:0000256" key="7">
    <source>
        <dbReference type="ARBA" id="ARBA00022806"/>
    </source>
</evidence>
<protein>
    <submittedName>
        <fullName evidence="13">Metal dependent phosphohydrolase</fullName>
    </submittedName>
</protein>
<reference evidence="14" key="2">
    <citation type="submission" date="2011-02" db="EMBL/GenBank/DDBJ databases">
        <title>The complete genome of Syntrophobotulus glycolicus DSM 8271.</title>
        <authorList>
            <person name="Lucas S."/>
            <person name="Copeland A."/>
            <person name="Lapidus A."/>
            <person name="Bruce D."/>
            <person name="Goodwin L."/>
            <person name="Pitluck S."/>
            <person name="Kyrpides N."/>
            <person name="Mavromatis K."/>
            <person name="Pagani I."/>
            <person name="Ivanova N."/>
            <person name="Mikhailova N."/>
            <person name="Chertkov O."/>
            <person name="Held B."/>
            <person name="Detter J.C."/>
            <person name="Tapia R."/>
            <person name="Han C."/>
            <person name="Land M."/>
            <person name="Hauser L."/>
            <person name="Markowitz V."/>
            <person name="Cheng J.-F."/>
            <person name="Hugenholtz P."/>
            <person name="Woyke T."/>
            <person name="Wu D."/>
            <person name="Spring S."/>
            <person name="Schroeder M."/>
            <person name="Brambilla E."/>
            <person name="Klenk H.-P."/>
            <person name="Eisen J.A."/>
        </authorList>
    </citation>
    <scope>NUCLEOTIDE SEQUENCE [LARGE SCALE GENOMIC DNA]</scope>
    <source>
        <strain evidence="14">DSM 8271 / FlGlyR</strain>
    </source>
</reference>
<keyword evidence="4" id="KW-0479">Metal-binding</keyword>
<dbReference type="SMART" id="SM00490">
    <property type="entry name" value="HELICc"/>
    <property type="match status" value="1"/>
</dbReference>
<evidence type="ECO:0000256" key="10">
    <source>
        <dbReference type="SAM" id="Coils"/>
    </source>
</evidence>
<dbReference type="CDD" id="cd17930">
    <property type="entry name" value="DEXHc_cas3"/>
    <property type="match status" value="1"/>
</dbReference>
<gene>
    <name evidence="13" type="ordered locus">Sgly_0901</name>
</gene>
<evidence type="ECO:0000256" key="5">
    <source>
        <dbReference type="ARBA" id="ARBA00022741"/>
    </source>
</evidence>
<feature type="domain" description="HD Cas3-type" evidence="12">
    <location>
        <begin position="21"/>
        <end position="226"/>
    </location>
</feature>
<dbReference type="InterPro" id="IPR006483">
    <property type="entry name" value="CRISPR-assoc_Cas3_HD"/>
</dbReference>
<dbReference type="GO" id="GO:0046872">
    <property type="term" value="F:metal ion binding"/>
    <property type="evidence" value="ECO:0007669"/>
    <property type="project" value="UniProtKB-KW"/>
</dbReference>
<dbReference type="SUPFAM" id="SSF52540">
    <property type="entry name" value="P-loop containing nucleoside triphosphate hydrolases"/>
    <property type="match status" value="1"/>
</dbReference>
<dbReference type="InterPro" id="IPR006674">
    <property type="entry name" value="HD_domain"/>
</dbReference>
<dbReference type="NCBIfam" id="TIGR01587">
    <property type="entry name" value="cas3_core"/>
    <property type="match status" value="1"/>
</dbReference>
<sequence>MEYNKYKDESNPKFIAHHREKDGEKQFLEEHLEEASVLAGKFAKKIGLEKHGELIGLLHDLGKATFEFYQYIGSATGLIDPDEDDYIDASGKKGKIDHSSAGAQVIYNYFSGINKESAFASQILSLIIASHHSGLIDCLSPDGIDNYSRRMKKSDEKTRTKEALTNVNDIIKRKMEKILSDGNFISDFNLKLKSLQEFNDSDDTFMFKAGLLTKFLFSCLVDADRLNTADFEFPERLKLRNQGDYVPWQILIDKLEKHLSDLENKTEIKNEEQKRVNKLRKEISDHCLKFSEQPKGLYQLTVPTGGGKTLSSLRFALNHVNHHEMDRIIYVIPYTSIIDQNAETVRKIMVGEIEQVTDMREVVLEHHSNLTPEEETTRQKLLAENWDAPIVFTTMVQLLETLFGYGTRSGRRMHQLANTVIIFDEIQTLPVQCVYLFNIAVRFLLKTCGSTVILCTATQPLLNSEILGNKALSIGPQQQMISDVRKLFEDLRRVEVFDRCKVGGWTIEEIADLVETELKETGSVLAIVNTKNSASALFQQVRNNPKAKVYHLSTNMCPAHRLQYLQEIKDCLANEQPVICISTQLIEAGVDIDFGSVIRYLAGLDSIAQAAGRCNRNGARPQRGRVFIVNPLVEKLNKLTDIKIGRKKAERILEEFKTDSAQFEEDILGLKAMERYYQYYFYERKEDMSYVVGPKSEAGRLDNLFGLLATNPNSVQEYQRVNSVSPETFLRQSFMTAAKIFQAIDSRTQGVIVPYGEGNRIISELCEVKDLHTQYHLLKEAQRYSVNVYCNQFDELIKQKIMHEVQEGAGIFYLDKQYYSKEYGMSESKVNEMETLTC</sequence>
<dbReference type="Pfam" id="PF00270">
    <property type="entry name" value="DEAD"/>
    <property type="match status" value="1"/>
</dbReference>
<dbReference type="HOGENOM" id="CLU_010123_0_0_9"/>
<keyword evidence="6" id="KW-0378">Hydrolase</keyword>
<dbReference type="GO" id="GO:0003676">
    <property type="term" value="F:nucleic acid binding"/>
    <property type="evidence" value="ECO:0007669"/>
    <property type="project" value="InterPro"/>
</dbReference>
<evidence type="ECO:0000259" key="11">
    <source>
        <dbReference type="PROSITE" id="PS51194"/>
    </source>
</evidence>
<dbReference type="CDD" id="cd09641">
    <property type="entry name" value="Cas3''_I"/>
    <property type="match status" value="1"/>
</dbReference>
<organism evidence="13 14">
    <name type="scientific">Syntrophobotulus glycolicus (strain DSM 8271 / FlGlyR)</name>
    <dbReference type="NCBI Taxonomy" id="645991"/>
    <lineage>
        <taxon>Bacteria</taxon>
        <taxon>Bacillati</taxon>
        <taxon>Bacillota</taxon>
        <taxon>Clostridia</taxon>
        <taxon>Eubacteriales</taxon>
        <taxon>Desulfitobacteriaceae</taxon>
        <taxon>Syntrophobotulus</taxon>
    </lineage>
</organism>
<evidence type="ECO:0000256" key="4">
    <source>
        <dbReference type="ARBA" id="ARBA00022723"/>
    </source>
</evidence>
<dbReference type="EMBL" id="CP002547">
    <property type="protein sequence ID" value="ADY55246.1"/>
    <property type="molecule type" value="Genomic_DNA"/>
</dbReference>
<dbReference type="Gene3D" id="1.10.3210.30">
    <property type="match status" value="1"/>
</dbReference>
<comment type="similarity">
    <text evidence="1">In the N-terminal section; belongs to the CRISPR-associated nuclease Cas3-HD family.</text>
</comment>
<comment type="similarity">
    <text evidence="2">In the central section; belongs to the CRISPR-associated helicase Cas3 family.</text>
</comment>
<keyword evidence="7" id="KW-0347">Helicase</keyword>
<proteinExistence type="inferred from homology"/>
<dbReference type="GO" id="GO:0004518">
    <property type="term" value="F:nuclease activity"/>
    <property type="evidence" value="ECO:0007669"/>
    <property type="project" value="UniProtKB-KW"/>
</dbReference>
<keyword evidence="9" id="KW-0051">Antiviral defense</keyword>
<dbReference type="GO" id="GO:0004386">
    <property type="term" value="F:helicase activity"/>
    <property type="evidence" value="ECO:0007669"/>
    <property type="project" value="UniProtKB-KW"/>
</dbReference>
<dbReference type="AlphaFoldDB" id="F0T1Y2"/>
<dbReference type="OrthoDB" id="9810236at2"/>
<dbReference type="PROSITE" id="PS51643">
    <property type="entry name" value="HD_CAS3"/>
    <property type="match status" value="1"/>
</dbReference>
<accession>F0T1Y2</accession>
<dbReference type="SUPFAM" id="SSF109604">
    <property type="entry name" value="HD-domain/PDEase-like"/>
    <property type="match status" value="1"/>
</dbReference>
<dbReference type="RefSeq" id="WP_013624117.1">
    <property type="nucleotide sequence ID" value="NC_015172.1"/>
</dbReference>
<dbReference type="Pfam" id="PF01966">
    <property type="entry name" value="HD"/>
    <property type="match status" value="1"/>
</dbReference>
<evidence type="ECO:0000313" key="14">
    <source>
        <dbReference type="Proteomes" id="UP000007488"/>
    </source>
</evidence>
<evidence type="ECO:0000256" key="9">
    <source>
        <dbReference type="ARBA" id="ARBA00023118"/>
    </source>
</evidence>
<evidence type="ECO:0000256" key="1">
    <source>
        <dbReference type="ARBA" id="ARBA00006847"/>
    </source>
</evidence>
<dbReference type="GO" id="GO:0016787">
    <property type="term" value="F:hydrolase activity"/>
    <property type="evidence" value="ECO:0007669"/>
    <property type="project" value="UniProtKB-KW"/>
</dbReference>
<name>F0T1Y2_SYNGF</name>
<dbReference type="Pfam" id="PF22590">
    <property type="entry name" value="Cas3-like_C_2"/>
    <property type="match status" value="1"/>
</dbReference>
<feature type="coiled-coil region" evidence="10">
    <location>
        <begin position="252"/>
        <end position="282"/>
    </location>
</feature>
<dbReference type="GO" id="GO:0005524">
    <property type="term" value="F:ATP binding"/>
    <property type="evidence" value="ECO:0007669"/>
    <property type="project" value="UniProtKB-KW"/>
</dbReference>
<dbReference type="InterPro" id="IPR001650">
    <property type="entry name" value="Helicase_C-like"/>
</dbReference>
<evidence type="ECO:0000256" key="6">
    <source>
        <dbReference type="ARBA" id="ARBA00022801"/>
    </source>
</evidence>
<dbReference type="GO" id="GO:0051607">
    <property type="term" value="P:defense response to virus"/>
    <property type="evidence" value="ECO:0007669"/>
    <property type="project" value="UniProtKB-KW"/>
</dbReference>
<dbReference type="KEGG" id="sgy:Sgly_0901"/>
<dbReference type="eggNOG" id="COG1203">
    <property type="taxonomic scope" value="Bacteria"/>
</dbReference>
<evidence type="ECO:0000256" key="3">
    <source>
        <dbReference type="ARBA" id="ARBA00022722"/>
    </source>
</evidence>
<dbReference type="PROSITE" id="PS51194">
    <property type="entry name" value="HELICASE_CTER"/>
    <property type="match status" value="1"/>
</dbReference>
<reference evidence="13 14" key="1">
    <citation type="journal article" date="2011" name="Stand. Genomic Sci.">
        <title>Complete genome sequence of Syntrophobotulus glycolicus type strain (FlGlyR).</title>
        <authorList>
            <person name="Han C."/>
            <person name="Mwirichia R."/>
            <person name="Chertkov O."/>
            <person name="Held B."/>
            <person name="Lapidus A."/>
            <person name="Nolan M."/>
            <person name="Lucas S."/>
            <person name="Hammon N."/>
            <person name="Deshpande S."/>
            <person name="Cheng J.F."/>
            <person name="Tapia R."/>
            <person name="Goodwin L."/>
            <person name="Pitluck S."/>
            <person name="Huntemann M."/>
            <person name="Liolios K."/>
            <person name="Ivanova N."/>
            <person name="Pagani I."/>
            <person name="Mavromatis K."/>
            <person name="Ovchinikova G."/>
            <person name="Pati A."/>
            <person name="Chen A."/>
            <person name="Palaniappan K."/>
            <person name="Land M."/>
            <person name="Hauser L."/>
            <person name="Brambilla E.M."/>
            <person name="Rohde M."/>
            <person name="Spring S."/>
            <person name="Sikorski J."/>
            <person name="Goker M."/>
            <person name="Woyke T."/>
            <person name="Bristow J."/>
            <person name="Eisen J.A."/>
            <person name="Markowitz V."/>
            <person name="Hugenholtz P."/>
            <person name="Kyrpides N.C."/>
            <person name="Klenk H.P."/>
            <person name="Detter J.C."/>
        </authorList>
    </citation>
    <scope>NUCLEOTIDE SEQUENCE [LARGE SCALE GENOMIC DNA]</scope>
    <source>
        <strain evidence="14">DSM 8271 / FlGlyR</strain>
    </source>
</reference>
<evidence type="ECO:0000259" key="12">
    <source>
        <dbReference type="PROSITE" id="PS51643"/>
    </source>
</evidence>
<keyword evidence="10" id="KW-0175">Coiled coil</keyword>
<dbReference type="InterPro" id="IPR038257">
    <property type="entry name" value="CRISPR-assoc_Cas3_HD_sf"/>
</dbReference>
<dbReference type="InterPro" id="IPR027417">
    <property type="entry name" value="P-loop_NTPase"/>
</dbReference>
<dbReference type="Proteomes" id="UP000007488">
    <property type="component" value="Chromosome"/>
</dbReference>
<dbReference type="InterPro" id="IPR006474">
    <property type="entry name" value="Helicase_Cas3_CRISPR-ass_core"/>
</dbReference>
<evidence type="ECO:0000256" key="2">
    <source>
        <dbReference type="ARBA" id="ARBA00009046"/>
    </source>
</evidence>